<feature type="domain" description="Metallo-beta-lactamase" evidence="1">
    <location>
        <begin position="17"/>
        <end position="210"/>
    </location>
</feature>
<dbReference type="Gene3D" id="3.60.15.10">
    <property type="entry name" value="Ribonuclease Z/Hydroxyacylglutathione hydrolase-like"/>
    <property type="match status" value="1"/>
</dbReference>
<comment type="caution">
    <text evidence="2">The sequence shown here is derived from an EMBL/GenBank/DDBJ whole genome shotgun (WGS) entry which is preliminary data.</text>
</comment>
<dbReference type="Proteomes" id="UP000545493">
    <property type="component" value="Unassembled WGS sequence"/>
</dbReference>
<evidence type="ECO:0000313" key="3">
    <source>
        <dbReference type="Proteomes" id="UP000545493"/>
    </source>
</evidence>
<dbReference type="RefSeq" id="WP_167171193.1">
    <property type="nucleotide sequence ID" value="NZ_JAAOYM010000001.1"/>
</dbReference>
<dbReference type="SMART" id="SM00849">
    <property type="entry name" value="Lactamase_B"/>
    <property type="match status" value="1"/>
</dbReference>
<accession>A0A7X5UQT2</accession>
<dbReference type="SUPFAM" id="SSF56281">
    <property type="entry name" value="Metallo-hydrolase/oxidoreductase"/>
    <property type="match status" value="1"/>
</dbReference>
<keyword evidence="2" id="KW-0378">Hydrolase</keyword>
<dbReference type="PANTHER" id="PTHR42951:SF17">
    <property type="entry name" value="METALLO-BETA-LACTAMASE DOMAIN-CONTAINING PROTEIN"/>
    <property type="match status" value="1"/>
</dbReference>
<dbReference type="Pfam" id="PF00753">
    <property type="entry name" value="Lactamase_B"/>
    <property type="match status" value="1"/>
</dbReference>
<dbReference type="PANTHER" id="PTHR42951">
    <property type="entry name" value="METALLO-BETA-LACTAMASE DOMAIN-CONTAINING"/>
    <property type="match status" value="1"/>
</dbReference>
<protein>
    <submittedName>
        <fullName evidence="2">Glyoxylase-like metal-dependent hydrolase (Beta-lactamase superfamily II)</fullName>
    </submittedName>
</protein>
<evidence type="ECO:0000313" key="2">
    <source>
        <dbReference type="EMBL" id="NIJ12435.1"/>
    </source>
</evidence>
<gene>
    <name evidence="2" type="ORF">FHU38_002779</name>
</gene>
<dbReference type="AlphaFoldDB" id="A0A7X5UQT2"/>
<dbReference type="InterPro" id="IPR050855">
    <property type="entry name" value="NDM-1-like"/>
</dbReference>
<dbReference type="GO" id="GO:0016787">
    <property type="term" value="F:hydrolase activity"/>
    <property type="evidence" value="ECO:0007669"/>
    <property type="project" value="UniProtKB-KW"/>
</dbReference>
<reference evidence="2 3" key="1">
    <citation type="submission" date="2020-03" db="EMBL/GenBank/DDBJ databases">
        <title>Sequencing the genomes of 1000 actinobacteria strains.</title>
        <authorList>
            <person name="Klenk H.-P."/>
        </authorList>
    </citation>
    <scope>NUCLEOTIDE SEQUENCE [LARGE SCALE GENOMIC DNA]</scope>
    <source>
        <strain evidence="2 3">DSM 45685</strain>
    </source>
</reference>
<dbReference type="InterPro" id="IPR001279">
    <property type="entry name" value="Metallo-B-lactamas"/>
</dbReference>
<dbReference type="EMBL" id="JAAOYM010000001">
    <property type="protein sequence ID" value="NIJ12435.1"/>
    <property type="molecule type" value="Genomic_DNA"/>
</dbReference>
<keyword evidence="3" id="KW-1185">Reference proteome</keyword>
<sequence length="230" mass="24642">MEIIEVAARLYLLRFDIGQAYLWRDDDGLTLIDAGPPGHGSPIRRAVTELAPRGATVDRIVLTHFHGDHAGSLAEIRQWCAAPVLAHRLDAPYVRGERPAPAPVLQDWERPLFERVGGHLTGPPAEVDRELRGGEVLDFGGGARVLSVPGHTEGSIALHLPSHGTLFTGDTIAEHGGEVMLGVFNLNREHTVESMRKLARLDSTVACFGHGEPVTAAASSVLRAASAKLG</sequence>
<dbReference type="InterPro" id="IPR036866">
    <property type="entry name" value="RibonucZ/Hydroxyglut_hydro"/>
</dbReference>
<proteinExistence type="predicted"/>
<dbReference type="CDD" id="cd07721">
    <property type="entry name" value="yflN-like_MBL-fold"/>
    <property type="match status" value="1"/>
</dbReference>
<organism evidence="2 3">
    <name type="scientific">Saccharomonospora amisosensis</name>
    <dbReference type="NCBI Taxonomy" id="1128677"/>
    <lineage>
        <taxon>Bacteria</taxon>
        <taxon>Bacillati</taxon>
        <taxon>Actinomycetota</taxon>
        <taxon>Actinomycetes</taxon>
        <taxon>Pseudonocardiales</taxon>
        <taxon>Pseudonocardiaceae</taxon>
        <taxon>Saccharomonospora</taxon>
    </lineage>
</organism>
<evidence type="ECO:0000259" key="1">
    <source>
        <dbReference type="SMART" id="SM00849"/>
    </source>
</evidence>
<name>A0A7X5UQT2_9PSEU</name>